<reference evidence="2" key="1">
    <citation type="submission" date="2019-03" db="EMBL/GenBank/DDBJ databases">
        <title>Improved annotation for the trematode Fasciola hepatica.</title>
        <authorList>
            <person name="Choi Y.-J."/>
            <person name="Martin J."/>
            <person name="Mitreva M."/>
        </authorList>
    </citation>
    <scope>NUCLEOTIDE SEQUENCE [LARGE SCALE GENOMIC DNA]</scope>
</reference>
<organism evidence="2 3">
    <name type="scientific">Fasciola hepatica</name>
    <name type="common">Liver fluke</name>
    <dbReference type="NCBI Taxonomy" id="6192"/>
    <lineage>
        <taxon>Eukaryota</taxon>
        <taxon>Metazoa</taxon>
        <taxon>Spiralia</taxon>
        <taxon>Lophotrochozoa</taxon>
        <taxon>Platyhelminthes</taxon>
        <taxon>Trematoda</taxon>
        <taxon>Digenea</taxon>
        <taxon>Plagiorchiida</taxon>
        <taxon>Echinostomata</taxon>
        <taxon>Echinostomatoidea</taxon>
        <taxon>Fasciolidae</taxon>
        <taxon>Fasciola</taxon>
    </lineage>
</organism>
<sequence length="319" mass="36335">MPTFKLTIPSATLESGVEISRWNPRLPDNQVTVDLLFTRLRGLIATPTSGYIVTWNDGTTTHTVETDEDLQKAIHYFGQRKTPAERCVRLIAEPKDELDLYTALELLSTEMENTISTEEETKSKSANSESELFVDRTSEPEIQPNMKPWKSVENHCEQCKSFEQFEKERVRRVMARLRAVHQPSVSIEPLPVGSTIAKSGLNMIRDSRDHRRTYMNTESVLRKNMECSPNSPITSDLNQPSNTKTGTVKKVENETAKAKTVRPQTENNGGGKLTSEDIDRLCRKLFMMGFRFEEKTLRQVIKTHRGDVNKIIDDLSQMS</sequence>
<evidence type="ECO:0000256" key="1">
    <source>
        <dbReference type="SAM" id="MobiDB-lite"/>
    </source>
</evidence>
<dbReference type="Gene3D" id="1.10.8.10">
    <property type="entry name" value="DNA helicase RuvA subunit, C-terminal domain"/>
    <property type="match status" value="1"/>
</dbReference>
<dbReference type="Proteomes" id="UP000230066">
    <property type="component" value="Unassembled WGS sequence"/>
</dbReference>
<feature type="compositionally biased region" description="Polar residues" evidence="1">
    <location>
        <begin position="227"/>
        <end position="246"/>
    </location>
</feature>
<dbReference type="AlphaFoldDB" id="A0A4E0RYE4"/>
<accession>A0A4E0RYE4</accession>
<comment type="caution">
    <text evidence="2">The sequence shown here is derived from an EMBL/GenBank/DDBJ whole genome shotgun (WGS) entry which is preliminary data.</text>
</comment>
<evidence type="ECO:0000313" key="3">
    <source>
        <dbReference type="Proteomes" id="UP000230066"/>
    </source>
</evidence>
<feature type="region of interest" description="Disordered" evidence="1">
    <location>
        <begin position="116"/>
        <end position="136"/>
    </location>
</feature>
<feature type="region of interest" description="Disordered" evidence="1">
    <location>
        <begin position="226"/>
        <end position="274"/>
    </location>
</feature>
<gene>
    <name evidence="2" type="ORF">D915_000292</name>
</gene>
<name>A0A4E0RYE4_FASHE</name>
<protein>
    <submittedName>
        <fullName evidence="2">Uncharacterized protein</fullName>
    </submittedName>
</protein>
<proteinExistence type="predicted"/>
<evidence type="ECO:0000313" key="2">
    <source>
        <dbReference type="EMBL" id="THD28858.1"/>
    </source>
</evidence>
<dbReference type="EMBL" id="JXXN02000056">
    <property type="protein sequence ID" value="THD28858.1"/>
    <property type="molecule type" value="Genomic_DNA"/>
</dbReference>
<keyword evidence="3" id="KW-1185">Reference proteome</keyword>